<dbReference type="Proteomes" id="UP000606786">
    <property type="component" value="Unassembled WGS sequence"/>
</dbReference>
<evidence type="ECO:0000313" key="2">
    <source>
        <dbReference type="EMBL" id="CAD7000596.1"/>
    </source>
</evidence>
<organism evidence="2 3">
    <name type="scientific">Ceratitis capitata</name>
    <name type="common">Mediterranean fruit fly</name>
    <name type="synonym">Tephritis capitata</name>
    <dbReference type="NCBI Taxonomy" id="7213"/>
    <lineage>
        <taxon>Eukaryota</taxon>
        <taxon>Metazoa</taxon>
        <taxon>Ecdysozoa</taxon>
        <taxon>Arthropoda</taxon>
        <taxon>Hexapoda</taxon>
        <taxon>Insecta</taxon>
        <taxon>Pterygota</taxon>
        <taxon>Neoptera</taxon>
        <taxon>Endopterygota</taxon>
        <taxon>Diptera</taxon>
        <taxon>Brachycera</taxon>
        <taxon>Muscomorpha</taxon>
        <taxon>Tephritoidea</taxon>
        <taxon>Tephritidae</taxon>
        <taxon>Ceratitis</taxon>
        <taxon>Ceratitis</taxon>
    </lineage>
</organism>
<sequence>LRKKLCDARIVSTGAPGGGDESDHKYPPNRDECEAEVVKANLKRKAEDNLEQPPAQICV</sequence>
<name>A0A811US26_CERCA</name>
<dbReference type="EMBL" id="CAJHJT010000012">
    <property type="protein sequence ID" value="CAD7000596.1"/>
    <property type="molecule type" value="Genomic_DNA"/>
</dbReference>
<evidence type="ECO:0000256" key="1">
    <source>
        <dbReference type="SAM" id="MobiDB-lite"/>
    </source>
</evidence>
<dbReference type="AlphaFoldDB" id="A0A811US26"/>
<proteinExistence type="predicted"/>
<feature type="compositionally biased region" description="Basic and acidic residues" evidence="1">
    <location>
        <begin position="21"/>
        <end position="30"/>
    </location>
</feature>
<feature type="non-terminal residue" evidence="2">
    <location>
        <position position="1"/>
    </location>
</feature>
<reference evidence="2" key="1">
    <citation type="submission" date="2020-11" db="EMBL/GenBank/DDBJ databases">
        <authorList>
            <person name="Whitehead M."/>
        </authorList>
    </citation>
    <scope>NUCLEOTIDE SEQUENCE</scope>
    <source>
        <strain evidence="2">EGII</strain>
    </source>
</reference>
<keyword evidence="3" id="KW-1185">Reference proteome</keyword>
<protein>
    <submittedName>
        <fullName evidence="2">(Mediterranean fruit fly) hypothetical protein</fullName>
    </submittedName>
</protein>
<comment type="caution">
    <text evidence="2">The sequence shown here is derived from an EMBL/GenBank/DDBJ whole genome shotgun (WGS) entry which is preliminary data.</text>
</comment>
<accession>A0A811US26</accession>
<gene>
    <name evidence="2" type="ORF">CCAP1982_LOCUS9070</name>
</gene>
<evidence type="ECO:0000313" key="3">
    <source>
        <dbReference type="Proteomes" id="UP000606786"/>
    </source>
</evidence>
<feature type="region of interest" description="Disordered" evidence="1">
    <location>
        <begin position="11"/>
        <end position="30"/>
    </location>
</feature>